<feature type="region of interest" description="Disordered" evidence="1">
    <location>
        <begin position="1"/>
        <end position="21"/>
    </location>
</feature>
<feature type="domain" description="DUF397" evidence="2">
    <location>
        <begin position="72"/>
        <end position="104"/>
    </location>
</feature>
<accession>A0ABY8A0F0</accession>
<evidence type="ECO:0000313" key="3">
    <source>
        <dbReference type="EMBL" id="WDZ88158.1"/>
    </source>
</evidence>
<protein>
    <submittedName>
        <fullName evidence="3">DUF397 domain-containing protein</fullName>
    </submittedName>
</protein>
<evidence type="ECO:0000259" key="2">
    <source>
        <dbReference type="Pfam" id="PF04149"/>
    </source>
</evidence>
<dbReference type="Proteomes" id="UP001219605">
    <property type="component" value="Chromosome"/>
</dbReference>
<dbReference type="RefSeq" id="WP_275035222.1">
    <property type="nucleotide sequence ID" value="NZ_CP118615.1"/>
</dbReference>
<organism evidence="3 4">
    <name type="scientific">Micromonospora cathayae</name>
    <dbReference type="NCBI Taxonomy" id="3028804"/>
    <lineage>
        <taxon>Bacteria</taxon>
        <taxon>Bacillati</taxon>
        <taxon>Actinomycetota</taxon>
        <taxon>Actinomycetes</taxon>
        <taxon>Micromonosporales</taxon>
        <taxon>Micromonosporaceae</taxon>
        <taxon>Micromonospora</taxon>
    </lineage>
</organism>
<dbReference type="Pfam" id="PF04149">
    <property type="entry name" value="DUF397"/>
    <property type="match status" value="1"/>
</dbReference>
<reference evidence="3 4" key="1">
    <citation type="submission" date="2023-02" db="EMBL/GenBank/DDBJ databases">
        <authorList>
            <person name="Mo P."/>
        </authorList>
    </citation>
    <scope>NUCLEOTIDE SEQUENCE [LARGE SCALE GENOMIC DNA]</scope>
    <source>
        <strain evidence="3 4">HUAS 3</strain>
    </source>
</reference>
<keyword evidence="4" id="KW-1185">Reference proteome</keyword>
<proteinExistence type="predicted"/>
<sequence length="111" mass="11413">MEVPVPVPVPGPPPGPGRPTPTWGGYRGCFGAREGRSSAWPASVVDAAGARTSVPDQSTYPPGDGPVGLVVLSDEVGVRDAKNPTGPTLAFDGDTWASFLGTVRTTTTPRR</sequence>
<evidence type="ECO:0000313" key="4">
    <source>
        <dbReference type="Proteomes" id="UP001219605"/>
    </source>
</evidence>
<name>A0ABY8A0F0_9ACTN</name>
<dbReference type="EMBL" id="CP118615">
    <property type="protein sequence ID" value="WDZ88158.1"/>
    <property type="molecule type" value="Genomic_DNA"/>
</dbReference>
<gene>
    <name evidence="3" type="ORF">PVK37_24220</name>
</gene>
<feature type="compositionally biased region" description="Pro residues" evidence="1">
    <location>
        <begin position="1"/>
        <end position="19"/>
    </location>
</feature>
<dbReference type="InterPro" id="IPR007278">
    <property type="entry name" value="DUF397"/>
</dbReference>
<evidence type="ECO:0000256" key="1">
    <source>
        <dbReference type="SAM" id="MobiDB-lite"/>
    </source>
</evidence>